<dbReference type="PANTHER" id="PTHR30537">
    <property type="entry name" value="HTH-TYPE TRANSCRIPTIONAL REGULATOR"/>
    <property type="match status" value="1"/>
</dbReference>
<feature type="domain" description="HTH lysR-type" evidence="5">
    <location>
        <begin position="9"/>
        <end position="66"/>
    </location>
</feature>
<dbReference type="Proteomes" id="UP001255416">
    <property type="component" value="Unassembled WGS sequence"/>
</dbReference>
<sequence>MPDRQFKIPPLEWIRAFEAAARCGSFTAAAAETGLTQSAISQRIGQLEKRLGTTLFYRRARSIELTIEGEAWLPHVRTALNSLRDSSEALFGAGSRQLTLSASQSIIGLWLLPRLRRLQGVAAGQLTIQSMVLGAHEAALDDVIRIRYGAGDWPHDHKMQLFTEQVAPLAAPKLIERRGPWTDWPRIACSGPRPGWSTWASRFGIPTTPVPQLRFDTFLSALDAARSGMGVLLGSLPLCSEDIKARRLVRLSDDVLAHSDSYWVIAGSDAIARAQWYELAKALA</sequence>
<comment type="similarity">
    <text evidence="1">Belongs to the LysR transcriptional regulatory family.</text>
</comment>
<dbReference type="Gene3D" id="1.10.10.10">
    <property type="entry name" value="Winged helix-like DNA-binding domain superfamily/Winged helix DNA-binding domain"/>
    <property type="match status" value="1"/>
</dbReference>
<dbReference type="InterPro" id="IPR005119">
    <property type="entry name" value="LysR_subst-bd"/>
</dbReference>
<keyword evidence="7" id="KW-1185">Reference proteome</keyword>
<dbReference type="SUPFAM" id="SSF53850">
    <property type="entry name" value="Periplasmic binding protein-like II"/>
    <property type="match status" value="1"/>
</dbReference>
<evidence type="ECO:0000313" key="6">
    <source>
        <dbReference type="EMBL" id="MDU9005104.1"/>
    </source>
</evidence>
<comment type="caution">
    <text evidence="6">The sequence shown here is derived from an EMBL/GenBank/DDBJ whole genome shotgun (WGS) entry which is preliminary data.</text>
</comment>
<proteinExistence type="inferred from homology"/>
<evidence type="ECO:0000313" key="7">
    <source>
        <dbReference type="Proteomes" id="UP001255416"/>
    </source>
</evidence>
<dbReference type="InterPro" id="IPR058163">
    <property type="entry name" value="LysR-type_TF_proteobact-type"/>
</dbReference>
<evidence type="ECO:0000256" key="1">
    <source>
        <dbReference type="ARBA" id="ARBA00009437"/>
    </source>
</evidence>
<organism evidence="6 7">
    <name type="scientific">Sedimentitalea todarodis</name>
    <dbReference type="NCBI Taxonomy" id="1631240"/>
    <lineage>
        <taxon>Bacteria</taxon>
        <taxon>Pseudomonadati</taxon>
        <taxon>Pseudomonadota</taxon>
        <taxon>Alphaproteobacteria</taxon>
        <taxon>Rhodobacterales</taxon>
        <taxon>Paracoccaceae</taxon>
        <taxon>Sedimentitalea</taxon>
    </lineage>
</organism>
<evidence type="ECO:0000256" key="4">
    <source>
        <dbReference type="ARBA" id="ARBA00023163"/>
    </source>
</evidence>
<evidence type="ECO:0000259" key="5">
    <source>
        <dbReference type="PROSITE" id="PS50931"/>
    </source>
</evidence>
<dbReference type="InterPro" id="IPR036388">
    <property type="entry name" value="WH-like_DNA-bd_sf"/>
</dbReference>
<dbReference type="PRINTS" id="PR00039">
    <property type="entry name" value="HTHLYSR"/>
</dbReference>
<dbReference type="InterPro" id="IPR036390">
    <property type="entry name" value="WH_DNA-bd_sf"/>
</dbReference>
<dbReference type="InterPro" id="IPR000847">
    <property type="entry name" value="LysR_HTH_N"/>
</dbReference>
<reference evidence="7" key="1">
    <citation type="submission" date="2023-05" db="EMBL/GenBank/DDBJ databases">
        <title>Sedimentitalea sp. nov. JM2-8.</title>
        <authorList>
            <person name="Huang J."/>
        </authorList>
    </citation>
    <scope>NUCLEOTIDE SEQUENCE [LARGE SCALE GENOMIC DNA]</scope>
    <source>
        <strain evidence="7">KHS03</strain>
    </source>
</reference>
<dbReference type="Pfam" id="PF00126">
    <property type="entry name" value="HTH_1"/>
    <property type="match status" value="1"/>
</dbReference>
<dbReference type="SUPFAM" id="SSF46785">
    <property type="entry name" value="Winged helix' DNA-binding domain"/>
    <property type="match status" value="1"/>
</dbReference>
<dbReference type="EMBL" id="JASMWN010000012">
    <property type="protein sequence ID" value="MDU9005104.1"/>
    <property type="molecule type" value="Genomic_DNA"/>
</dbReference>
<name>A0ABU3VFZ1_9RHOB</name>
<dbReference type="Gene3D" id="3.40.190.10">
    <property type="entry name" value="Periplasmic binding protein-like II"/>
    <property type="match status" value="2"/>
</dbReference>
<keyword evidence="4" id="KW-0804">Transcription</keyword>
<keyword evidence="2" id="KW-0805">Transcription regulation</keyword>
<dbReference type="PANTHER" id="PTHR30537:SF5">
    <property type="entry name" value="HTH-TYPE TRANSCRIPTIONAL ACTIVATOR TTDR-RELATED"/>
    <property type="match status" value="1"/>
</dbReference>
<dbReference type="RefSeq" id="WP_316777843.1">
    <property type="nucleotide sequence ID" value="NZ_JASMWN010000012.1"/>
</dbReference>
<gene>
    <name evidence="6" type="ORF">QO231_14745</name>
</gene>
<evidence type="ECO:0000256" key="2">
    <source>
        <dbReference type="ARBA" id="ARBA00023015"/>
    </source>
</evidence>
<accession>A0ABU3VFZ1</accession>
<protein>
    <submittedName>
        <fullName evidence="6">LysR family transcriptional regulator</fullName>
    </submittedName>
</protein>
<dbReference type="PROSITE" id="PS50931">
    <property type="entry name" value="HTH_LYSR"/>
    <property type="match status" value="1"/>
</dbReference>
<keyword evidence="3" id="KW-0238">DNA-binding</keyword>
<dbReference type="Pfam" id="PF03466">
    <property type="entry name" value="LysR_substrate"/>
    <property type="match status" value="1"/>
</dbReference>
<evidence type="ECO:0000256" key="3">
    <source>
        <dbReference type="ARBA" id="ARBA00023125"/>
    </source>
</evidence>